<dbReference type="InterPro" id="IPR051316">
    <property type="entry name" value="Zinc-reg_GTPase_activator"/>
</dbReference>
<dbReference type="Gene3D" id="3.30.1220.10">
    <property type="entry name" value="CobW-like, C-terminal domain"/>
    <property type="match status" value="1"/>
</dbReference>
<keyword evidence="3" id="KW-0143">Chaperone</keyword>
<comment type="function">
    <text evidence="5">Zinc chaperone that directly transfers zinc cofactor to target proteins, thereby activating them. Zinc is transferred from the CXCC motif in the GTPase domain to the zinc binding site in target proteins in a process requiring GTP hydrolysis.</text>
</comment>
<dbReference type="SUPFAM" id="SSF90002">
    <property type="entry name" value="Hypothetical protein YjiA, C-terminal domain"/>
    <property type="match status" value="1"/>
</dbReference>
<dbReference type="SUPFAM" id="SSF52540">
    <property type="entry name" value="P-loop containing nucleoside triphosphate hydrolases"/>
    <property type="match status" value="1"/>
</dbReference>
<keyword evidence="9" id="KW-1185">Reference proteome</keyword>
<proteinExistence type="inferred from homology"/>
<gene>
    <name evidence="8" type="ORF">B7H23_10135</name>
</gene>
<evidence type="ECO:0000313" key="8">
    <source>
        <dbReference type="EMBL" id="OXT00471.1"/>
    </source>
</evidence>
<accession>A0A231UXC6</accession>
<evidence type="ECO:0000256" key="5">
    <source>
        <dbReference type="ARBA" id="ARBA00045658"/>
    </source>
</evidence>
<dbReference type="Gene3D" id="3.40.50.300">
    <property type="entry name" value="P-loop containing nucleotide triphosphate hydrolases"/>
    <property type="match status" value="1"/>
</dbReference>
<dbReference type="PANTHER" id="PTHR13748:SF62">
    <property type="entry name" value="COBW DOMAIN-CONTAINING PROTEIN"/>
    <property type="match status" value="1"/>
</dbReference>
<comment type="similarity">
    <text evidence="4">Belongs to the SIMIBI class G3E GTPase family. ZNG1 subfamily.</text>
</comment>
<feature type="domain" description="CobW C-terminal" evidence="7">
    <location>
        <begin position="257"/>
        <end position="348"/>
    </location>
</feature>
<dbReference type="GO" id="GO:0009236">
    <property type="term" value="P:cobalamin biosynthetic process"/>
    <property type="evidence" value="ECO:0007669"/>
    <property type="project" value="InterPro"/>
</dbReference>
<keyword evidence="2" id="KW-0378">Hydrolase</keyword>
<dbReference type="Pfam" id="PF07683">
    <property type="entry name" value="CobW_C"/>
    <property type="match status" value="1"/>
</dbReference>
<dbReference type="InterPro" id="IPR027417">
    <property type="entry name" value="P-loop_NTPase"/>
</dbReference>
<dbReference type="GO" id="GO:0005737">
    <property type="term" value="C:cytoplasm"/>
    <property type="evidence" value="ECO:0007669"/>
    <property type="project" value="TreeGrafter"/>
</dbReference>
<dbReference type="AlphaFoldDB" id="A0A231UXC6"/>
<protein>
    <submittedName>
        <fullName evidence="8">Cobalamin biosynthesis protein CobW</fullName>
    </submittedName>
</protein>
<evidence type="ECO:0000256" key="6">
    <source>
        <dbReference type="ARBA" id="ARBA00049117"/>
    </source>
</evidence>
<dbReference type="GO" id="GO:0000166">
    <property type="term" value="F:nucleotide binding"/>
    <property type="evidence" value="ECO:0007669"/>
    <property type="project" value="UniProtKB-KW"/>
</dbReference>
<reference evidence="9" key="1">
    <citation type="journal article" date="2017" name="Int. J. Syst. Evol. Microbiol.">
        <title>Notoacmeibacter marinus gen. nov., sp. nov., isolated from the gut of a limpet and proposal of Notoacmeibacteraceae fam. nov. in the order Rhizobiales of the class Alphaproteobacteria.</title>
        <authorList>
            <person name="Huang Z."/>
            <person name="Guo F."/>
            <person name="Lai Q."/>
        </authorList>
    </citation>
    <scope>NUCLEOTIDE SEQUENCE [LARGE SCALE GENOMIC DNA]</scope>
    <source>
        <strain evidence="9">XMTR2A4</strain>
    </source>
</reference>
<evidence type="ECO:0000259" key="7">
    <source>
        <dbReference type="SMART" id="SM00833"/>
    </source>
</evidence>
<comment type="caution">
    <text evidence="8">The sequence shown here is derived from an EMBL/GenBank/DDBJ whole genome shotgun (WGS) entry which is preliminary data.</text>
</comment>
<dbReference type="EMBL" id="NBYO01000002">
    <property type="protein sequence ID" value="OXT00471.1"/>
    <property type="molecule type" value="Genomic_DNA"/>
</dbReference>
<dbReference type="SMART" id="SM00833">
    <property type="entry name" value="CobW_C"/>
    <property type="match status" value="1"/>
</dbReference>
<dbReference type="Pfam" id="PF02492">
    <property type="entry name" value="cobW"/>
    <property type="match status" value="1"/>
</dbReference>
<dbReference type="InterPro" id="IPR012824">
    <property type="entry name" value="CobW"/>
</dbReference>
<evidence type="ECO:0000256" key="1">
    <source>
        <dbReference type="ARBA" id="ARBA00022741"/>
    </source>
</evidence>
<dbReference type="NCBIfam" id="TIGR02475">
    <property type="entry name" value="CobW"/>
    <property type="match status" value="1"/>
</dbReference>
<sequence>MQSTARIPCTIITGFLGSGKTTIVRNLIENAKGRRFAIIVNEFGDIGIDGEILRGCGVENCSEEDVVELANGCICCTVADDFEPALDAILKREPAVDHILIETSGLALPKPLVQAFNWPAIRSRVTVDGVITVADGAALAGGQVATDMDALSAQRQADESVDHDDPIEEVFDDQIACADLVILSKTDLISDEERKRVENRLQGELTRPVRIVPSRNGALDPAILLGLNAATEEGIDAIHTHHDADHEDGHDHDHDEFESFIVDLPPVASPEELTARVEAACAIPDVLRVKGFAAVGDKPMRLVVQAVGSRVQSHFDRPWKTDETRGTRLVVIGLHDLDAEAVRNALAA</sequence>
<evidence type="ECO:0000256" key="2">
    <source>
        <dbReference type="ARBA" id="ARBA00022801"/>
    </source>
</evidence>
<dbReference type="InterPro" id="IPR036627">
    <property type="entry name" value="CobW-likC_sf"/>
</dbReference>
<dbReference type="RefSeq" id="WP_094077297.1">
    <property type="nucleotide sequence ID" value="NZ_NBYO01000002.1"/>
</dbReference>
<organism evidence="8 9">
    <name type="scientific">Notoacmeibacter marinus</name>
    <dbReference type="NCBI Taxonomy" id="1876515"/>
    <lineage>
        <taxon>Bacteria</taxon>
        <taxon>Pseudomonadati</taxon>
        <taxon>Pseudomonadota</taxon>
        <taxon>Alphaproteobacteria</taxon>
        <taxon>Hyphomicrobiales</taxon>
        <taxon>Notoacmeibacteraceae</taxon>
        <taxon>Notoacmeibacter</taxon>
    </lineage>
</organism>
<keyword evidence="1" id="KW-0547">Nucleotide-binding</keyword>
<dbReference type="GO" id="GO:0016787">
    <property type="term" value="F:hydrolase activity"/>
    <property type="evidence" value="ECO:0007669"/>
    <property type="project" value="UniProtKB-KW"/>
</dbReference>
<dbReference type="PANTHER" id="PTHR13748">
    <property type="entry name" value="COBW-RELATED"/>
    <property type="match status" value="1"/>
</dbReference>
<evidence type="ECO:0000313" key="9">
    <source>
        <dbReference type="Proteomes" id="UP000215405"/>
    </source>
</evidence>
<dbReference type="InterPro" id="IPR003495">
    <property type="entry name" value="CobW/HypB/UreG_nucleotide-bd"/>
</dbReference>
<dbReference type="CDD" id="cd03112">
    <property type="entry name" value="CobW-like"/>
    <property type="match status" value="1"/>
</dbReference>
<dbReference type="Proteomes" id="UP000215405">
    <property type="component" value="Unassembled WGS sequence"/>
</dbReference>
<comment type="catalytic activity">
    <reaction evidence="6">
        <text>GTP + H2O = GDP + phosphate + H(+)</text>
        <dbReference type="Rhea" id="RHEA:19669"/>
        <dbReference type="ChEBI" id="CHEBI:15377"/>
        <dbReference type="ChEBI" id="CHEBI:15378"/>
        <dbReference type="ChEBI" id="CHEBI:37565"/>
        <dbReference type="ChEBI" id="CHEBI:43474"/>
        <dbReference type="ChEBI" id="CHEBI:58189"/>
    </reaction>
    <physiologicalReaction direction="left-to-right" evidence="6">
        <dbReference type="Rhea" id="RHEA:19670"/>
    </physiologicalReaction>
</comment>
<evidence type="ECO:0000256" key="4">
    <source>
        <dbReference type="ARBA" id="ARBA00034320"/>
    </source>
</evidence>
<evidence type="ECO:0000256" key="3">
    <source>
        <dbReference type="ARBA" id="ARBA00023186"/>
    </source>
</evidence>
<name>A0A231UXC6_9HYPH</name>
<dbReference type="InterPro" id="IPR011629">
    <property type="entry name" value="CobW-like_C"/>
</dbReference>